<dbReference type="AlphaFoldDB" id="A0A2T7DLB4"/>
<feature type="transmembrane region" description="Helical" evidence="1">
    <location>
        <begin position="55"/>
        <end position="74"/>
    </location>
</feature>
<evidence type="ECO:0000313" key="2">
    <source>
        <dbReference type="EMBL" id="PUZ56368.1"/>
    </source>
</evidence>
<accession>A0A2T7DLB4</accession>
<evidence type="ECO:0000256" key="1">
    <source>
        <dbReference type="SAM" id="Phobius"/>
    </source>
</evidence>
<sequence>MDLPQRGRTRRPGGWRWARAHNPDEVGVRDDGVRHGSEELRPTYGRRTGRRLPHYFLLFFCCIIFFLKVVHKTFVVS</sequence>
<keyword evidence="1" id="KW-0812">Transmembrane</keyword>
<keyword evidence="1" id="KW-0472">Membrane</keyword>
<gene>
    <name evidence="2" type="ORF">GQ55_5G291500</name>
</gene>
<name>A0A2T7DLB4_9POAL</name>
<dbReference type="EMBL" id="CM009753">
    <property type="protein sequence ID" value="PUZ56368.1"/>
    <property type="molecule type" value="Genomic_DNA"/>
</dbReference>
<protein>
    <submittedName>
        <fullName evidence="2">Uncharacterized protein</fullName>
    </submittedName>
</protein>
<reference evidence="2 3" key="1">
    <citation type="submission" date="2018-04" db="EMBL/GenBank/DDBJ databases">
        <title>WGS assembly of Panicum hallii var. hallii HAL2.</title>
        <authorList>
            <person name="Lovell J."/>
            <person name="Jenkins J."/>
            <person name="Lowry D."/>
            <person name="Mamidi S."/>
            <person name="Sreedasyam A."/>
            <person name="Weng X."/>
            <person name="Barry K."/>
            <person name="Bonette J."/>
            <person name="Campitelli B."/>
            <person name="Daum C."/>
            <person name="Gordon S."/>
            <person name="Gould B."/>
            <person name="Lipzen A."/>
            <person name="MacQueen A."/>
            <person name="Palacio-Mejia J."/>
            <person name="Plott C."/>
            <person name="Shakirov E."/>
            <person name="Shu S."/>
            <person name="Yoshinaga Y."/>
            <person name="Zane M."/>
            <person name="Rokhsar D."/>
            <person name="Grimwood J."/>
            <person name="Schmutz J."/>
            <person name="Juenger T."/>
        </authorList>
    </citation>
    <scope>NUCLEOTIDE SEQUENCE [LARGE SCALE GENOMIC DNA]</scope>
    <source>
        <strain evidence="3">cv. HAL2</strain>
    </source>
</reference>
<keyword evidence="3" id="KW-1185">Reference proteome</keyword>
<keyword evidence="1" id="KW-1133">Transmembrane helix</keyword>
<proteinExistence type="predicted"/>
<evidence type="ECO:0000313" key="3">
    <source>
        <dbReference type="Proteomes" id="UP000244336"/>
    </source>
</evidence>
<dbReference type="Proteomes" id="UP000244336">
    <property type="component" value="Chromosome 5"/>
</dbReference>
<organism evidence="2 3">
    <name type="scientific">Panicum hallii var. hallii</name>
    <dbReference type="NCBI Taxonomy" id="1504633"/>
    <lineage>
        <taxon>Eukaryota</taxon>
        <taxon>Viridiplantae</taxon>
        <taxon>Streptophyta</taxon>
        <taxon>Embryophyta</taxon>
        <taxon>Tracheophyta</taxon>
        <taxon>Spermatophyta</taxon>
        <taxon>Magnoliopsida</taxon>
        <taxon>Liliopsida</taxon>
        <taxon>Poales</taxon>
        <taxon>Poaceae</taxon>
        <taxon>PACMAD clade</taxon>
        <taxon>Panicoideae</taxon>
        <taxon>Panicodae</taxon>
        <taxon>Paniceae</taxon>
        <taxon>Panicinae</taxon>
        <taxon>Panicum</taxon>
        <taxon>Panicum sect. Panicum</taxon>
    </lineage>
</organism>
<dbReference type="Gramene" id="PUZ56368">
    <property type="protein sequence ID" value="PUZ56368"/>
    <property type="gene ID" value="GQ55_5G291500"/>
</dbReference>